<dbReference type="EMBL" id="JACGCM010002619">
    <property type="protein sequence ID" value="KAF6137883.1"/>
    <property type="molecule type" value="Genomic_DNA"/>
</dbReference>
<dbReference type="OrthoDB" id="271881at2759"/>
<reference evidence="1 2" key="1">
    <citation type="journal article" date="2020" name="IScience">
        <title>Genome Sequencing of the Endangered Kingdonia uniflora (Circaeasteraceae, Ranunculales) Reveals Potential Mechanisms of Evolutionary Specialization.</title>
        <authorList>
            <person name="Sun Y."/>
            <person name="Deng T."/>
            <person name="Zhang A."/>
            <person name="Moore M.J."/>
            <person name="Landis J.B."/>
            <person name="Lin N."/>
            <person name="Zhang H."/>
            <person name="Zhang X."/>
            <person name="Huang J."/>
            <person name="Zhang X."/>
            <person name="Sun H."/>
            <person name="Wang H."/>
        </authorList>
    </citation>
    <scope>NUCLEOTIDE SEQUENCE [LARGE SCALE GENOMIC DNA]</scope>
    <source>
        <strain evidence="1">TB1705</strain>
        <tissue evidence="1">Leaf</tissue>
    </source>
</reference>
<name>A0A7J7L5M3_9MAGN</name>
<evidence type="ECO:0000313" key="2">
    <source>
        <dbReference type="Proteomes" id="UP000541444"/>
    </source>
</evidence>
<dbReference type="AlphaFoldDB" id="A0A7J7L5M3"/>
<gene>
    <name evidence="1" type="ORF">GIB67_014012</name>
</gene>
<proteinExistence type="predicted"/>
<accession>A0A7J7L5M3</accession>
<sequence>MCLLHLKDELLGLIEEPGKDPIYKNPSLDMDVLYRVVAIHQGYPISLALQLSRICALTQDYELCNHSISETFAFLGLAYMFQLAYVNLLNSKVSLYSFAPNSPVSNAFHEHNYLTRLSIDDEGD</sequence>
<protein>
    <submittedName>
        <fullName evidence="1">Uncharacterized protein</fullName>
    </submittedName>
</protein>
<organism evidence="1 2">
    <name type="scientific">Kingdonia uniflora</name>
    <dbReference type="NCBI Taxonomy" id="39325"/>
    <lineage>
        <taxon>Eukaryota</taxon>
        <taxon>Viridiplantae</taxon>
        <taxon>Streptophyta</taxon>
        <taxon>Embryophyta</taxon>
        <taxon>Tracheophyta</taxon>
        <taxon>Spermatophyta</taxon>
        <taxon>Magnoliopsida</taxon>
        <taxon>Ranunculales</taxon>
        <taxon>Circaeasteraceae</taxon>
        <taxon>Kingdonia</taxon>
    </lineage>
</organism>
<dbReference type="Proteomes" id="UP000541444">
    <property type="component" value="Unassembled WGS sequence"/>
</dbReference>
<comment type="caution">
    <text evidence="1">The sequence shown here is derived from an EMBL/GenBank/DDBJ whole genome shotgun (WGS) entry which is preliminary data.</text>
</comment>
<evidence type="ECO:0000313" key="1">
    <source>
        <dbReference type="EMBL" id="KAF6137883.1"/>
    </source>
</evidence>
<keyword evidence="2" id="KW-1185">Reference proteome</keyword>